<dbReference type="EMBL" id="BMKF01000002">
    <property type="protein sequence ID" value="GGB70849.1"/>
    <property type="molecule type" value="Genomic_DNA"/>
</dbReference>
<dbReference type="InterPro" id="IPR050931">
    <property type="entry name" value="Mito_Protein_Transport_Metaxin"/>
</dbReference>
<dbReference type="Proteomes" id="UP000628854">
    <property type="component" value="Unassembled WGS sequence"/>
</dbReference>
<dbReference type="InterPro" id="IPR036249">
    <property type="entry name" value="Thioredoxin-like_sf"/>
</dbReference>
<evidence type="ECO:0000313" key="3">
    <source>
        <dbReference type="Proteomes" id="UP000628854"/>
    </source>
</evidence>
<dbReference type="InterPro" id="IPR036282">
    <property type="entry name" value="Glutathione-S-Trfase_C_sf"/>
</dbReference>
<dbReference type="Pfam" id="PF13409">
    <property type="entry name" value="GST_N_2"/>
    <property type="match status" value="1"/>
</dbReference>
<feature type="domain" description="GST N-terminal" evidence="1">
    <location>
        <begin position="11"/>
        <end position="73"/>
    </location>
</feature>
<dbReference type="SUPFAM" id="SSF47616">
    <property type="entry name" value="GST C-terminal domain-like"/>
    <property type="match status" value="1"/>
</dbReference>
<dbReference type="RefSeq" id="WP_084392493.1">
    <property type="nucleotide sequence ID" value="NZ_BMKF01000002.1"/>
</dbReference>
<protein>
    <submittedName>
        <fullName evidence="2">Glutathione S-transferase</fullName>
    </submittedName>
</protein>
<dbReference type="Gene3D" id="3.40.30.10">
    <property type="entry name" value="Glutaredoxin"/>
    <property type="match status" value="1"/>
</dbReference>
<keyword evidence="3" id="KW-1185">Reference proteome</keyword>
<reference evidence="3" key="1">
    <citation type="journal article" date="2019" name="Int. J. Syst. Evol. Microbiol.">
        <title>The Global Catalogue of Microorganisms (GCM) 10K type strain sequencing project: providing services to taxonomists for standard genome sequencing and annotation.</title>
        <authorList>
            <consortium name="The Broad Institute Genomics Platform"/>
            <consortium name="The Broad Institute Genome Sequencing Center for Infectious Disease"/>
            <person name="Wu L."/>
            <person name="Ma J."/>
        </authorList>
    </citation>
    <scope>NUCLEOTIDE SEQUENCE [LARGE SCALE GENOMIC DNA]</scope>
    <source>
        <strain evidence="3">CGMCC 1.15928</strain>
    </source>
</reference>
<dbReference type="Gene3D" id="1.20.1050.10">
    <property type="match status" value="2"/>
</dbReference>
<proteinExistence type="predicted"/>
<accession>A0ABQ1JJW6</accession>
<sequence length="335" mass="37689">MTAYRLFGAETSPYSVKVRSFLKYKGVEFEWIGRSSATEEEFQSFAKVPTVPLLVSPNRAPNQDSTDILSLIENDVADPSCVPDDPACAVLALILEDYADEWLNKAMFLYRWGAKPDREEAADRTMEQLFSGKLPRAKKRTRDQIVKRMRERLPLVGIEKKNEKTLKVSAERFITLLNTHLENNLFIFGGRPSVADFALAGQLSQMLLDPTPGDFLRKNAPFVTAWCEFMDAPKAGAPFKSLEELEPTLLPLFADEVAATYLPWAEANLEANLSKTERMSAKIEKKSFEQVTQRYAATSFKSVQKAVRRLSDNHALTAFLDKTGAKAFFEKGEKA</sequence>
<dbReference type="PANTHER" id="PTHR12289">
    <property type="entry name" value="METAXIN RELATED"/>
    <property type="match status" value="1"/>
</dbReference>
<dbReference type="CDD" id="cd00570">
    <property type="entry name" value="GST_N_family"/>
    <property type="match status" value="1"/>
</dbReference>
<organism evidence="2 3">
    <name type="scientific">Henriciella pelagia</name>
    <dbReference type="NCBI Taxonomy" id="1977912"/>
    <lineage>
        <taxon>Bacteria</taxon>
        <taxon>Pseudomonadati</taxon>
        <taxon>Pseudomonadota</taxon>
        <taxon>Alphaproteobacteria</taxon>
        <taxon>Hyphomonadales</taxon>
        <taxon>Hyphomonadaceae</taxon>
        <taxon>Henriciella</taxon>
    </lineage>
</organism>
<dbReference type="SUPFAM" id="SSF52833">
    <property type="entry name" value="Thioredoxin-like"/>
    <property type="match status" value="1"/>
</dbReference>
<comment type="caution">
    <text evidence="2">The sequence shown here is derived from an EMBL/GenBank/DDBJ whole genome shotgun (WGS) entry which is preliminary data.</text>
</comment>
<gene>
    <name evidence="2" type="ORF">GCM10011503_19420</name>
</gene>
<dbReference type="Pfam" id="PF13410">
    <property type="entry name" value="GST_C_2"/>
    <property type="match status" value="1"/>
</dbReference>
<evidence type="ECO:0000259" key="1">
    <source>
        <dbReference type="Pfam" id="PF13409"/>
    </source>
</evidence>
<dbReference type="InterPro" id="IPR004045">
    <property type="entry name" value="Glutathione_S-Trfase_N"/>
</dbReference>
<dbReference type="PANTHER" id="PTHR12289:SF67">
    <property type="match status" value="1"/>
</dbReference>
<name>A0ABQ1JJW6_9PROT</name>
<evidence type="ECO:0000313" key="2">
    <source>
        <dbReference type="EMBL" id="GGB70849.1"/>
    </source>
</evidence>